<reference evidence="6" key="1">
    <citation type="submission" date="2025-05" db="UniProtKB">
        <authorList>
            <consortium name="RefSeq"/>
        </authorList>
    </citation>
    <scope>NUCLEOTIDE SEQUENCE [LARGE SCALE GENOMIC DNA]</scope>
</reference>
<organism evidence="6 7">
    <name type="scientific">Hydra vulgaris</name>
    <name type="common">Hydra</name>
    <name type="synonym">Hydra attenuata</name>
    <dbReference type="NCBI Taxonomy" id="6087"/>
    <lineage>
        <taxon>Eukaryota</taxon>
        <taxon>Metazoa</taxon>
        <taxon>Cnidaria</taxon>
        <taxon>Hydrozoa</taxon>
        <taxon>Hydroidolina</taxon>
        <taxon>Anthoathecata</taxon>
        <taxon>Aplanulata</taxon>
        <taxon>Hydridae</taxon>
        <taxon>Hydra</taxon>
    </lineage>
</organism>
<keyword evidence="4" id="KW-0411">Iron-sulfur</keyword>
<keyword evidence="2" id="KW-0479">Metal-binding</keyword>
<dbReference type="Gene3D" id="2.102.10.10">
    <property type="entry name" value="Rieske [2Fe-2S] iron-sulphur domain"/>
    <property type="match status" value="1"/>
</dbReference>
<evidence type="ECO:0000313" key="6">
    <source>
        <dbReference type="Proteomes" id="UP001652625"/>
    </source>
</evidence>
<evidence type="ECO:0000256" key="1">
    <source>
        <dbReference type="ARBA" id="ARBA00022714"/>
    </source>
</evidence>
<accession>A0ABM4BDP8</accession>
<dbReference type="PANTHER" id="PTHR21496">
    <property type="entry name" value="FERREDOXIN-RELATED"/>
    <property type="match status" value="1"/>
</dbReference>
<evidence type="ECO:0000256" key="3">
    <source>
        <dbReference type="ARBA" id="ARBA00023004"/>
    </source>
</evidence>
<feature type="domain" description="Rieske" evidence="5">
    <location>
        <begin position="83"/>
        <end position="185"/>
    </location>
</feature>
<evidence type="ECO:0000256" key="2">
    <source>
        <dbReference type="ARBA" id="ARBA00022723"/>
    </source>
</evidence>
<protein>
    <submittedName>
        <fullName evidence="7">Cholesterol 7-desaturase nvd isoform X2</fullName>
    </submittedName>
</protein>
<gene>
    <name evidence="7" type="primary">LOC100197559</name>
</gene>
<evidence type="ECO:0000313" key="7">
    <source>
        <dbReference type="RefSeq" id="XP_065647079.1"/>
    </source>
</evidence>
<reference evidence="7" key="2">
    <citation type="submission" date="2025-08" db="UniProtKB">
        <authorList>
            <consortium name="RefSeq"/>
        </authorList>
    </citation>
    <scope>IDENTIFICATION</scope>
</reference>
<dbReference type="InterPro" id="IPR017941">
    <property type="entry name" value="Rieske_2Fe-2S"/>
</dbReference>
<dbReference type="PROSITE" id="PS51296">
    <property type="entry name" value="RIESKE"/>
    <property type="match status" value="1"/>
</dbReference>
<proteinExistence type="predicted"/>
<sequence length="204" mass="23271">MSNGLSSKPSTNLVDFDTPSKESHINHLRKSLHSVAKSIDFSDENYSRQSSLDCIIVNQKKKKDLFFTVNEIKISDLFDWKDYKNQSQNRNIPQSGTVVTCNNHKIALFRMGYEVFAIDESCPHQGGPLHVGDIETLGEAHILCVICPWHKWRIELKTGKVKLPRGRDKRNEVYPTRVLKDGSIQVGFSAISDKFFKIDDSIDF</sequence>
<evidence type="ECO:0000256" key="4">
    <source>
        <dbReference type="ARBA" id="ARBA00023014"/>
    </source>
</evidence>
<dbReference type="InterPro" id="IPR036922">
    <property type="entry name" value="Rieske_2Fe-2S_sf"/>
</dbReference>
<keyword evidence="1" id="KW-0001">2Fe-2S</keyword>
<keyword evidence="3" id="KW-0408">Iron</keyword>
<name>A0ABM4BDP8_HYDVU</name>
<dbReference type="SUPFAM" id="SSF50022">
    <property type="entry name" value="ISP domain"/>
    <property type="match status" value="1"/>
</dbReference>
<evidence type="ECO:0000259" key="5">
    <source>
        <dbReference type="PROSITE" id="PS51296"/>
    </source>
</evidence>
<dbReference type="PANTHER" id="PTHR21496:SF25">
    <property type="entry name" value="RIESKE DOMAIN-CONTAINING PROTEIN"/>
    <property type="match status" value="1"/>
</dbReference>
<dbReference type="Proteomes" id="UP001652625">
    <property type="component" value="Chromosome 02"/>
</dbReference>
<dbReference type="Pfam" id="PF22543">
    <property type="entry name" value="Rieske_4"/>
    <property type="match status" value="1"/>
</dbReference>
<dbReference type="GeneID" id="100197559"/>
<dbReference type="RefSeq" id="XP_065647079.1">
    <property type="nucleotide sequence ID" value="XM_065791007.1"/>
</dbReference>
<dbReference type="InterPro" id="IPR054716">
    <property type="entry name" value="Sol_Rieske_ferrdox_dom"/>
</dbReference>
<keyword evidence="6" id="KW-1185">Reference proteome</keyword>